<dbReference type="NCBIfam" id="TIGR03930">
    <property type="entry name" value="WXG100_ESAT6"/>
    <property type="match status" value="1"/>
</dbReference>
<proteinExistence type="inferred from homology"/>
<dbReference type="PATRIC" id="fig|1544413.3.peg.487"/>
<accession>A0A0Q0UGD7</accession>
<dbReference type="STRING" id="1544413.Clow_00483"/>
<dbReference type="RefSeq" id="WP_055175665.1">
    <property type="nucleotide sequence ID" value="NZ_JAUSQY010000001.1"/>
</dbReference>
<evidence type="ECO:0000313" key="2">
    <source>
        <dbReference type="EMBL" id="KQB87424.1"/>
    </source>
</evidence>
<dbReference type="EMBL" id="LKEV01000001">
    <property type="protein sequence ID" value="KQB87424.1"/>
    <property type="molecule type" value="Genomic_DNA"/>
</dbReference>
<dbReference type="SUPFAM" id="SSF140453">
    <property type="entry name" value="EsxAB dimer-like"/>
    <property type="match status" value="1"/>
</dbReference>
<dbReference type="AlphaFoldDB" id="A0A0Q0UGD7"/>
<comment type="caution">
    <text evidence="2">The sequence shown here is derived from an EMBL/GenBank/DDBJ whole genome shotgun (WGS) entry which is preliminary data.</text>
</comment>
<reference evidence="2 3" key="1">
    <citation type="submission" date="2015-10" db="EMBL/GenBank/DDBJ databases">
        <title>Corynebacteirum lowii and Corynebacterium oculi species nova, derived from human clinical disease and and emended description of Corynebacterium mastiditis.</title>
        <authorList>
            <person name="Bernard K."/>
            <person name="Pacheco A.L."/>
            <person name="Mcdougall C."/>
            <person name="Burtx T."/>
            <person name="Weibe D."/>
            <person name="Tyler S."/>
            <person name="Olson A.B."/>
            <person name="Cnockaert M."/>
            <person name="Eguchi H."/>
            <person name="Kuwahara T."/>
            <person name="Nakayama-Imaohji H."/>
            <person name="Boudewijins M."/>
            <person name="Van Hoecke F."/>
            <person name="Bernier A.-M."/>
            <person name="Vandamme P."/>
        </authorList>
    </citation>
    <scope>NUCLEOTIDE SEQUENCE [LARGE SCALE GENOMIC DNA]</scope>
    <source>
        <strain evidence="2 3">NML 130206</strain>
    </source>
</reference>
<dbReference type="InterPro" id="IPR010310">
    <property type="entry name" value="T7SS_ESAT-6-like"/>
</dbReference>
<dbReference type="Proteomes" id="UP000050488">
    <property type="component" value="Unassembled WGS sequence"/>
</dbReference>
<evidence type="ECO:0000256" key="1">
    <source>
        <dbReference type="RuleBase" id="RU362001"/>
    </source>
</evidence>
<dbReference type="InterPro" id="IPR036689">
    <property type="entry name" value="ESAT-6-like_sf"/>
</dbReference>
<dbReference type="Gene3D" id="1.10.287.1060">
    <property type="entry name" value="ESAT-6-like"/>
    <property type="match status" value="1"/>
</dbReference>
<evidence type="ECO:0000313" key="3">
    <source>
        <dbReference type="Proteomes" id="UP000050488"/>
    </source>
</evidence>
<dbReference type="OrthoDB" id="3387628at2"/>
<protein>
    <recommendedName>
        <fullName evidence="1">ESAT-6-like protein</fullName>
    </recommendedName>
</protein>
<comment type="similarity">
    <text evidence="1">Belongs to the WXG100 family.</text>
</comment>
<organism evidence="2 3">
    <name type="scientific">Corynebacterium lowii</name>
    <dbReference type="NCBI Taxonomy" id="1544413"/>
    <lineage>
        <taxon>Bacteria</taxon>
        <taxon>Bacillati</taxon>
        <taxon>Actinomycetota</taxon>
        <taxon>Actinomycetes</taxon>
        <taxon>Mycobacteriales</taxon>
        <taxon>Corynebacteriaceae</taxon>
        <taxon>Corynebacterium</taxon>
    </lineage>
</organism>
<gene>
    <name evidence="2" type="primary">esxA</name>
    <name evidence="2" type="ORF">Clow_00483</name>
</gene>
<keyword evidence="3" id="KW-1185">Reference proteome</keyword>
<dbReference type="Pfam" id="PF06013">
    <property type="entry name" value="WXG100"/>
    <property type="match status" value="1"/>
</dbReference>
<sequence>MDHIKYSFGAIEAAAGDIQATSGRINGLLGELKALLQPMVAAWEGDSALAYQAAQEKWDRSAEDLNQILSTISRTVTQGNDRMADVNRAAAASWG</sequence>
<name>A0A0Q0UGD7_9CORY</name>